<dbReference type="PRINTS" id="PR00081">
    <property type="entry name" value="GDHRDH"/>
</dbReference>
<dbReference type="STRING" id="556484.B7FYK3"/>
<dbReference type="InterPro" id="IPR036291">
    <property type="entry name" value="NAD(P)-bd_dom_sf"/>
</dbReference>
<dbReference type="InterPro" id="IPR002347">
    <property type="entry name" value="SDR_fam"/>
</dbReference>
<name>B7FYK3_PHATC</name>
<accession>B7FYK3</accession>
<gene>
    <name evidence="3" type="ORF">PHATRDRAFT_35460</name>
</gene>
<dbReference type="KEGG" id="pti:PHATRDRAFT_35460"/>
<reference evidence="4" key="2">
    <citation type="submission" date="2008-08" db="EMBL/GenBank/DDBJ databases">
        <authorList>
            <consortium name="Diatom Consortium"/>
            <person name="Grigoriev I."/>
            <person name="Grimwood J."/>
            <person name="Kuo A."/>
            <person name="Otillar R.P."/>
            <person name="Salamov A."/>
            <person name="Detter J.C."/>
            <person name="Lindquist E."/>
            <person name="Shapiro H."/>
            <person name="Lucas S."/>
            <person name="Glavina del Rio T."/>
            <person name="Pitluck S."/>
            <person name="Rokhsar D."/>
            <person name="Bowler C."/>
        </authorList>
    </citation>
    <scope>GENOME REANNOTATION</scope>
    <source>
        <strain evidence="4">CCAP 1055/1</strain>
    </source>
</reference>
<keyword evidence="2" id="KW-0560">Oxidoreductase</keyword>
<keyword evidence="4" id="KW-1185">Reference proteome</keyword>
<dbReference type="Proteomes" id="UP000000759">
    <property type="component" value="Chromosome 7"/>
</dbReference>
<evidence type="ECO:0000313" key="4">
    <source>
        <dbReference type="Proteomes" id="UP000000759"/>
    </source>
</evidence>
<dbReference type="PaxDb" id="2850-Phatr35460"/>
<dbReference type="OMA" id="NPWEGAQ"/>
<dbReference type="HOGENOM" id="CLU_010194_44_5_1"/>
<dbReference type="eggNOG" id="KOG1208">
    <property type="taxonomic scope" value="Eukaryota"/>
</dbReference>
<comment type="similarity">
    <text evidence="1">Belongs to the short-chain dehydrogenases/reductases (SDR) family.</text>
</comment>
<sequence>MYGDNIKGKVFVITGAYSGIGVETTKALLSEGASKVVIGGRRQNLQDDFIKEMKESFAADRVDGHLIDLGDLASVKRFAEYVNAKYKTIHVLINNAGVMNTPPGVTKDGFEQQMGINVIGHFLLSKLLIDKTKRQVWLSSTAHTIGKGPRIDMNYIKTFSMENKKGYSGWKAYQQSKLGNILVAKEFHKRYPNVETVSLHPSANAILESWQGGINTNLGRTTNFVSALKILWIGLPDDLRMKSVQAGASTTVTCAALPSHELKVAGYYRDCDPYEEYDCAKNEEDMAALFDYCDEVTKMFQ</sequence>
<dbReference type="RefSeq" id="XP_002179948.1">
    <property type="nucleotide sequence ID" value="XM_002179912.1"/>
</dbReference>
<organism evidence="3 4">
    <name type="scientific">Phaeodactylum tricornutum (strain CCAP 1055/1)</name>
    <dbReference type="NCBI Taxonomy" id="556484"/>
    <lineage>
        <taxon>Eukaryota</taxon>
        <taxon>Sar</taxon>
        <taxon>Stramenopiles</taxon>
        <taxon>Ochrophyta</taxon>
        <taxon>Bacillariophyta</taxon>
        <taxon>Bacillariophyceae</taxon>
        <taxon>Bacillariophycidae</taxon>
        <taxon>Naviculales</taxon>
        <taxon>Phaeodactylaceae</taxon>
        <taxon>Phaeodactylum</taxon>
    </lineage>
</organism>
<evidence type="ECO:0000256" key="2">
    <source>
        <dbReference type="ARBA" id="ARBA00023002"/>
    </source>
</evidence>
<dbReference type="Pfam" id="PF00106">
    <property type="entry name" value="adh_short"/>
    <property type="match status" value="1"/>
</dbReference>
<dbReference type="InParanoid" id="B7FYK3"/>
<reference evidence="3 4" key="1">
    <citation type="journal article" date="2008" name="Nature">
        <title>The Phaeodactylum genome reveals the evolutionary history of diatom genomes.</title>
        <authorList>
            <person name="Bowler C."/>
            <person name="Allen A.E."/>
            <person name="Badger J.H."/>
            <person name="Grimwood J."/>
            <person name="Jabbari K."/>
            <person name="Kuo A."/>
            <person name="Maheswari U."/>
            <person name="Martens C."/>
            <person name="Maumus F."/>
            <person name="Otillar R.P."/>
            <person name="Rayko E."/>
            <person name="Salamov A."/>
            <person name="Vandepoele K."/>
            <person name="Beszteri B."/>
            <person name="Gruber A."/>
            <person name="Heijde M."/>
            <person name="Katinka M."/>
            <person name="Mock T."/>
            <person name="Valentin K."/>
            <person name="Verret F."/>
            <person name="Berges J.A."/>
            <person name="Brownlee C."/>
            <person name="Cadoret J.P."/>
            <person name="Chiovitti A."/>
            <person name="Choi C.J."/>
            <person name="Coesel S."/>
            <person name="De Martino A."/>
            <person name="Detter J.C."/>
            <person name="Durkin C."/>
            <person name="Falciatore A."/>
            <person name="Fournet J."/>
            <person name="Haruta M."/>
            <person name="Huysman M.J."/>
            <person name="Jenkins B.D."/>
            <person name="Jiroutova K."/>
            <person name="Jorgensen R.E."/>
            <person name="Joubert Y."/>
            <person name="Kaplan A."/>
            <person name="Kroger N."/>
            <person name="Kroth P.G."/>
            <person name="La Roche J."/>
            <person name="Lindquist E."/>
            <person name="Lommer M."/>
            <person name="Martin-Jezequel V."/>
            <person name="Lopez P.J."/>
            <person name="Lucas S."/>
            <person name="Mangogna M."/>
            <person name="McGinnis K."/>
            <person name="Medlin L.K."/>
            <person name="Montsant A."/>
            <person name="Oudot-Le Secq M.P."/>
            <person name="Napoli C."/>
            <person name="Obornik M."/>
            <person name="Parker M.S."/>
            <person name="Petit J.L."/>
            <person name="Porcel B.M."/>
            <person name="Poulsen N."/>
            <person name="Robison M."/>
            <person name="Rychlewski L."/>
            <person name="Rynearson T.A."/>
            <person name="Schmutz J."/>
            <person name="Shapiro H."/>
            <person name="Siaut M."/>
            <person name="Stanley M."/>
            <person name="Sussman M.R."/>
            <person name="Taylor A.R."/>
            <person name="Vardi A."/>
            <person name="von Dassow P."/>
            <person name="Vyverman W."/>
            <person name="Willis A."/>
            <person name="Wyrwicz L.S."/>
            <person name="Rokhsar D.S."/>
            <person name="Weissenbach J."/>
            <person name="Armbrust E.V."/>
            <person name="Green B.R."/>
            <person name="Van de Peer Y."/>
            <person name="Grigoriev I.V."/>
        </authorList>
    </citation>
    <scope>NUCLEOTIDE SEQUENCE [LARGE SCALE GENOMIC DNA]</scope>
    <source>
        <strain evidence="3 4">CCAP 1055/1</strain>
    </source>
</reference>
<proteinExistence type="inferred from homology"/>
<dbReference type="OrthoDB" id="157595at2759"/>
<evidence type="ECO:0000313" key="3">
    <source>
        <dbReference type="EMBL" id="EEC48934.1"/>
    </source>
</evidence>
<dbReference type="GO" id="GO:0016491">
    <property type="term" value="F:oxidoreductase activity"/>
    <property type="evidence" value="ECO:0007669"/>
    <property type="project" value="UniProtKB-KW"/>
</dbReference>
<dbReference type="GeneID" id="7200512"/>
<evidence type="ECO:0000256" key="1">
    <source>
        <dbReference type="ARBA" id="ARBA00006484"/>
    </source>
</evidence>
<dbReference type="PANTHER" id="PTHR24320:SF148">
    <property type="entry name" value="NAD(P)-BINDING ROSSMANN-FOLD SUPERFAMILY PROTEIN"/>
    <property type="match status" value="1"/>
</dbReference>
<dbReference type="PANTHER" id="PTHR24320">
    <property type="entry name" value="RETINOL DEHYDROGENASE"/>
    <property type="match status" value="1"/>
</dbReference>
<dbReference type="SUPFAM" id="SSF51735">
    <property type="entry name" value="NAD(P)-binding Rossmann-fold domains"/>
    <property type="match status" value="1"/>
</dbReference>
<protein>
    <submittedName>
        <fullName evidence="3">Uncharacterized protein</fullName>
    </submittedName>
</protein>
<dbReference type="AlphaFoldDB" id="B7FYK3"/>
<dbReference type="EMBL" id="CM000610">
    <property type="protein sequence ID" value="EEC48934.1"/>
    <property type="molecule type" value="Genomic_DNA"/>
</dbReference>
<dbReference type="Gene3D" id="3.40.50.720">
    <property type="entry name" value="NAD(P)-binding Rossmann-like Domain"/>
    <property type="match status" value="1"/>
</dbReference>